<dbReference type="Proteomes" id="UP000257109">
    <property type="component" value="Unassembled WGS sequence"/>
</dbReference>
<feature type="binding site" evidence="9">
    <location>
        <position position="98"/>
    </location>
    <ligand>
        <name>Fe cation</name>
        <dbReference type="ChEBI" id="CHEBI:24875"/>
        <label>1</label>
    </ligand>
</feature>
<dbReference type="NCBIfam" id="TIGR00756">
    <property type="entry name" value="PPR"/>
    <property type="match status" value="1"/>
</dbReference>
<comment type="caution">
    <text evidence="11">The sequence shown here is derived from an EMBL/GenBank/DDBJ whole genome shotgun (WGS) entry which is preliminary data.</text>
</comment>
<dbReference type="Pfam" id="PF03130">
    <property type="entry name" value="HEAT_PBS"/>
    <property type="match status" value="2"/>
</dbReference>
<comment type="pathway">
    <text evidence="2 9">Protein modification; eIF5A hypusination.</text>
</comment>
<sequence>MDSLNDVALVSSEMEKFLCELLLDSSQPISERFRALFSLRNLKGPAPRNALILATRDSSNLLAHEAAFALGQMQELEAIPALTSVLNDLSLHPIVRHEAAEALGAIGSDGNIPLLKSSLDSDPAQEVRETCELALERILHLKDAGNTEELAATDISPFKSVDPAAPATSCSSVDELRKVLLDEEKGMYERYAALFALRNDGGNEAVAAIIDSLGSKSALLRHEVAYVLGQLQDKAASAALSNILKDVNEHPMVRHEAAEALGSIADDQSVALLEEFSADPEPLVSQSCEVALSMLEFERSGKSFEVYTMILSLAQQLHAQVIVNGLHREVLYGSNITNAYVQSGSLPLATKAFDQITEKNLHSWNTIISGYSKCSLYGDVLQLFRRLRSEGSAVDSFNLVFAVKASQKLLLLHNGRLLHCSAVDSFNLVFAVKASQKLLLLHNGRLLHCLTIKSGLEETCSSCLRFWRCTLSWVL</sequence>
<dbReference type="Pfam" id="PF13646">
    <property type="entry name" value="HEAT_2"/>
    <property type="match status" value="1"/>
</dbReference>
<dbReference type="Gene3D" id="1.25.40.10">
    <property type="entry name" value="Tetratricopeptide repeat domain"/>
    <property type="match status" value="1"/>
</dbReference>
<keyword evidence="6 9" id="KW-0408">Iron</keyword>
<proteinExistence type="inferred from homology"/>
<evidence type="ECO:0000256" key="1">
    <source>
        <dbReference type="ARBA" id="ARBA00000068"/>
    </source>
</evidence>
<organism evidence="11 12">
    <name type="scientific">Mucuna pruriens</name>
    <name type="common">Velvet bean</name>
    <name type="synonym">Dolichos pruriens</name>
    <dbReference type="NCBI Taxonomy" id="157652"/>
    <lineage>
        <taxon>Eukaryota</taxon>
        <taxon>Viridiplantae</taxon>
        <taxon>Streptophyta</taxon>
        <taxon>Embryophyta</taxon>
        <taxon>Tracheophyta</taxon>
        <taxon>Spermatophyta</taxon>
        <taxon>Magnoliopsida</taxon>
        <taxon>eudicotyledons</taxon>
        <taxon>Gunneridae</taxon>
        <taxon>Pentapetalae</taxon>
        <taxon>rosids</taxon>
        <taxon>fabids</taxon>
        <taxon>Fabales</taxon>
        <taxon>Fabaceae</taxon>
        <taxon>Papilionoideae</taxon>
        <taxon>50 kb inversion clade</taxon>
        <taxon>NPAAA clade</taxon>
        <taxon>indigoferoid/millettioid clade</taxon>
        <taxon>Phaseoleae</taxon>
        <taxon>Mucuna</taxon>
    </lineage>
</organism>
<dbReference type="EMBL" id="QJKJ01002424">
    <property type="protein sequence ID" value="RDY02953.1"/>
    <property type="molecule type" value="Genomic_DNA"/>
</dbReference>
<dbReference type="InterPro" id="IPR016024">
    <property type="entry name" value="ARM-type_fold"/>
</dbReference>
<evidence type="ECO:0000256" key="10">
    <source>
        <dbReference type="PROSITE-ProRule" id="PRU00708"/>
    </source>
</evidence>
<evidence type="ECO:0000256" key="8">
    <source>
        <dbReference type="ARBA" id="ARBA00023256"/>
    </source>
</evidence>
<feature type="repeat" description="PPR" evidence="10">
    <location>
        <begin position="360"/>
        <end position="394"/>
    </location>
</feature>
<keyword evidence="8 9" id="KW-0386">Hypusine biosynthesis</keyword>
<dbReference type="InterPro" id="IPR011990">
    <property type="entry name" value="TPR-like_helical_dom_sf"/>
</dbReference>
<evidence type="ECO:0000256" key="5">
    <source>
        <dbReference type="ARBA" id="ARBA00023002"/>
    </source>
</evidence>
<keyword evidence="7 9" id="KW-0503">Monooxygenase</keyword>
<dbReference type="Gene3D" id="1.25.10.10">
    <property type="entry name" value="Leucine-rich Repeat Variant"/>
    <property type="match status" value="2"/>
</dbReference>
<keyword evidence="12" id="KW-1185">Reference proteome</keyword>
<keyword evidence="4" id="KW-0677">Repeat</keyword>
<evidence type="ECO:0000256" key="2">
    <source>
        <dbReference type="ARBA" id="ARBA00005041"/>
    </source>
</evidence>
<dbReference type="SMART" id="SM00567">
    <property type="entry name" value="EZ_HEAT"/>
    <property type="match status" value="6"/>
</dbReference>
<dbReference type="HAMAP" id="MF_03101">
    <property type="entry name" value="Deoxyhypusine_hydroxylase"/>
    <property type="match status" value="1"/>
</dbReference>
<evidence type="ECO:0000256" key="3">
    <source>
        <dbReference type="ARBA" id="ARBA00022723"/>
    </source>
</evidence>
<dbReference type="PANTHER" id="PTHR12697">
    <property type="entry name" value="PBS LYASE HEAT-LIKE PROTEIN"/>
    <property type="match status" value="1"/>
</dbReference>
<feature type="binding site" evidence="9">
    <location>
        <position position="65"/>
    </location>
    <ligand>
        <name>Fe cation</name>
        <dbReference type="ChEBI" id="CHEBI:24875"/>
        <label>1</label>
    </ligand>
</feature>
<evidence type="ECO:0000256" key="7">
    <source>
        <dbReference type="ARBA" id="ARBA00023033"/>
    </source>
</evidence>
<feature type="binding site" evidence="9">
    <location>
        <position position="256"/>
    </location>
    <ligand>
        <name>Fe cation</name>
        <dbReference type="ChEBI" id="CHEBI:24875"/>
        <label>2</label>
    </ligand>
</feature>
<feature type="binding site" evidence="9">
    <location>
        <position position="222"/>
    </location>
    <ligand>
        <name>Fe cation</name>
        <dbReference type="ChEBI" id="CHEBI:24875"/>
        <label>2</label>
    </ligand>
</feature>
<dbReference type="UniPathway" id="UPA00354"/>
<feature type="binding site" evidence="9">
    <location>
        <position position="255"/>
    </location>
    <ligand>
        <name>Fe cation</name>
        <dbReference type="ChEBI" id="CHEBI:24875"/>
        <label>2</label>
    </ligand>
</feature>
<dbReference type="FunFam" id="1.25.10.10:FF:000099">
    <property type="entry name" value="Deoxyhypusine hydroxylase"/>
    <property type="match status" value="1"/>
</dbReference>
<dbReference type="Pfam" id="PF01535">
    <property type="entry name" value="PPR"/>
    <property type="match status" value="1"/>
</dbReference>
<comment type="catalytic activity">
    <reaction evidence="1 9">
        <text>[eIF5A protein]-deoxyhypusine + AH2 + O2 = [eIF5A protein]-hypusine + A + H2O</text>
        <dbReference type="Rhea" id="RHEA:14101"/>
        <dbReference type="Rhea" id="RHEA-COMP:10144"/>
        <dbReference type="Rhea" id="RHEA-COMP:12592"/>
        <dbReference type="ChEBI" id="CHEBI:13193"/>
        <dbReference type="ChEBI" id="CHEBI:15377"/>
        <dbReference type="ChEBI" id="CHEBI:15379"/>
        <dbReference type="ChEBI" id="CHEBI:17499"/>
        <dbReference type="ChEBI" id="CHEBI:82657"/>
        <dbReference type="ChEBI" id="CHEBI:91175"/>
        <dbReference type="EC" id="1.14.99.29"/>
    </reaction>
</comment>
<keyword evidence="5 9" id="KW-0560">Oxidoreductase</keyword>
<evidence type="ECO:0000256" key="6">
    <source>
        <dbReference type="ARBA" id="ARBA00023004"/>
    </source>
</evidence>
<comment type="cofactor">
    <cofactor evidence="9">
        <name>Fe(2+)</name>
        <dbReference type="ChEBI" id="CHEBI:29033"/>
    </cofactor>
    <text evidence="9">Binds 2 Fe(2+) ions per subunit.</text>
</comment>
<dbReference type="STRING" id="157652.A0A371HJH6"/>
<dbReference type="InterPro" id="IPR011989">
    <property type="entry name" value="ARM-like"/>
</dbReference>
<evidence type="ECO:0000256" key="4">
    <source>
        <dbReference type="ARBA" id="ARBA00022737"/>
    </source>
</evidence>
<dbReference type="PROSITE" id="PS51375">
    <property type="entry name" value="PPR"/>
    <property type="match status" value="1"/>
</dbReference>
<comment type="similarity">
    <text evidence="9">Belongs to the deoxyhypusine hydroxylase family.</text>
</comment>
<gene>
    <name evidence="11" type="ORF">CR513_13525</name>
</gene>
<dbReference type="FunFam" id="1.25.10.10:FF:000292">
    <property type="entry name" value="Deoxyhypusine hydroxylase"/>
    <property type="match status" value="1"/>
</dbReference>
<feature type="binding site" evidence="9">
    <location>
        <position position="97"/>
    </location>
    <ligand>
        <name>Fe cation</name>
        <dbReference type="ChEBI" id="CHEBI:24875"/>
        <label>1</label>
    </ligand>
</feature>
<dbReference type="PANTHER" id="PTHR12697:SF5">
    <property type="entry name" value="DEOXYHYPUSINE HYDROXYLASE"/>
    <property type="match status" value="1"/>
</dbReference>
<comment type="function">
    <text evidence="9">Catalyzes the hydroxylation of the N(6)-(4-aminobutyl)-L-lysine intermediate to form hypusine, an essential post-translational modification only found in mature eIF-5A factor.</text>
</comment>
<keyword evidence="3 9" id="KW-0479">Metal-binding</keyword>
<dbReference type="GO" id="GO:0019135">
    <property type="term" value="F:deoxyhypusine monooxygenase activity"/>
    <property type="evidence" value="ECO:0007669"/>
    <property type="project" value="UniProtKB-UniRule"/>
</dbReference>
<feature type="binding site" evidence="9">
    <location>
        <position position="64"/>
    </location>
    <ligand>
        <name>Fe cation</name>
        <dbReference type="ChEBI" id="CHEBI:24875"/>
        <label>1</label>
    </ligand>
</feature>
<accession>A0A371HJH6</accession>
<dbReference type="AlphaFoldDB" id="A0A371HJH6"/>
<dbReference type="InterPro" id="IPR004155">
    <property type="entry name" value="PBS_lyase_HEAT"/>
</dbReference>
<dbReference type="SUPFAM" id="SSF48371">
    <property type="entry name" value="ARM repeat"/>
    <property type="match status" value="1"/>
</dbReference>
<feature type="binding site" evidence="9">
    <location>
        <position position="223"/>
    </location>
    <ligand>
        <name>Fe cation</name>
        <dbReference type="ChEBI" id="CHEBI:24875"/>
        <label>2</label>
    </ligand>
</feature>
<name>A0A371HJH6_MUCPR</name>
<evidence type="ECO:0000313" key="11">
    <source>
        <dbReference type="EMBL" id="RDY02953.1"/>
    </source>
</evidence>
<dbReference type="InterPro" id="IPR002885">
    <property type="entry name" value="PPR_rpt"/>
</dbReference>
<dbReference type="EC" id="1.14.99.29" evidence="9"/>
<dbReference type="GO" id="GO:0046872">
    <property type="term" value="F:metal ion binding"/>
    <property type="evidence" value="ECO:0007669"/>
    <property type="project" value="UniProtKB-KW"/>
</dbReference>
<protein>
    <recommendedName>
        <fullName evidence="9">Deoxyhypusine hydroxylase</fullName>
        <shortName evidence="9">DOHH</shortName>
        <ecNumber evidence="9">1.14.99.29</ecNumber>
    </recommendedName>
    <alternativeName>
        <fullName evidence="9">Deoxyhypusine dioxygenase</fullName>
    </alternativeName>
    <alternativeName>
        <fullName evidence="9">Deoxyhypusine monooxygenase</fullName>
    </alternativeName>
</protein>
<dbReference type="OrthoDB" id="421002at2759"/>
<evidence type="ECO:0000313" key="12">
    <source>
        <dbReference type="Proteomes" id="UP000257109"/>
    </source>
</evidence>
<evidence type="ECO:0000256" key="9">
    <source>
        <dbReference type="HAMAP-Rule" id="MF_03101"/>
    </source>
</evidence>
<dbReference type="InterPro" id="IPR027517">
    <property type="entry name" value="Deoxyhypusine_hydroxylase"/>
</dbReference>
<reference evidence="11" key="1">
    <citation type="submission" date="2018-05" db="EMBL/GenBank/DDBJ databases">
        <title>Draft genome of Mucuna pruriens seed.</title>
        <authorList>
            <person name="Nnadi N.E."/>
            <person name="Vos R."/>
            <person name="Hasami M.H."/>
            <person name="Devisetty U.K."/>
            <person name="Aguiy J.C."/>
        </authorList>
    </citation>
    <scope>NUCLEOTIDE SEQUENCE [LARGE SCALE GENOMIC DNA]</scope>
    <source>
        <strain evidence="11">JCA_2017</strain>
    </source>
</reference>